<accession>A0A267F592</accession>
<dbReference type="STRING" id="282301.A0A267F592"/>
<dbReference type="EMBL" id="NIVC01001367">
    <property type="protein sequence ID" value="PAA68873.1"/>
    <property type="molecule type" value="Genomic_DNA"/>
</dbReference>
<dbReference type="PANTHER" id="PTHR46107:SF3">
    <property type="entry name" value="THIOREDOXIN DOMAIN-CONTAINING PROTEIN"/>
    <property type="match status" value="1"/>
</dbReference>
<evidence type="ECO:0000313" key="13">
    <source>
        <dbReference type="EMBL" id="PAA68873.1"/>
    </source>
</evidence>
<evidence type="ECO:0000256" key="10">
    <source>
        <dbReference type="SAM" id="Phobius"/>
    </source>
</evidence>
<dbReference type="InterPro" id="IPR036249">
    <property type="entry name" value="Thioredoxin-like_sf"/>
</dbReference>
<dbReference type="GO" id="GO:0005789">
    <property type="term" value="C:endoplasmic reticulum membrane"/>
    <property type="evidence" value="ECO:0007669"/>
    <property type="project" value="UniProtKB-SubCell"/>
</dbReference>
<evidence type="ECO:0000256" key="7">
    <source>
        <dbReference type="ARBA" id="ARBA00023157"/>
    </source>
</evidence>
<reference evidence="13 14" key="1">
    <citation type="submission" date="2017-06" db="EMBL/GenBank/DDBJ databases">
        <title>A platform for efficient transgenesis in Macrostomum lignano, a flatworm model organism for stem cell research.</title>
        <authorList>
            <person name="Berezikov E."/>
        </authorList>
    </citation>
    <scope>NUCLEOTIDE SEQUENCE [LARGE SCALE GENOMIC DNA]</scope>
    <source>
        <strain evidence="13">DV1</strain>
        <tissue evidence="13">Whole organism</tissue>
    </source>
</reference>
<keyword evidence="2" id="KW-0813">Transport</keyword>
<dbReference type="InterPro" id="IPR052454">
    <property type="entry name" value="TMX_domain-containing"/>
</dbReference>
<evidence type="ECO:0000256" key="8">
    <source>
        <dbReference type="ARBA" id="ARBA00023284"/>
    </source>
</evidence>
<comment type="caution">
    <text evidence="13">The sequence shown here is derived from an EMBL/GenBank/DDBJ whole genome shotgun (WGS) entry which is preliminary data.</text>
</comment>
<dbReference type="Pfam" id="PF00085">
    <property type="entry name" value="Thioredoxin"/>
    <property type="match status" value="1"/>
</dbReference>
<dbReference type="Gene3D" id="3.40.30.10">
    <property type="entry name" value="Glutaredoxin"/>
    <property type="match status" value="1"/>
</dbReference>
<evidence type="ECO:0000256" key="4">
    <source>
        <dbReference type="ARBA" id="ARBA00022824"/>
    </source>
</evidence>
<evidence type="ECO:0000256" key="5">
    <source>
        <dbReference type="ARBA" id="ARBA00022982"/>
    </source>
</evidence>
<feature type="transmembrane region" description="Helical" evidence="10">
    <location>
        <begin position="184"/>
        <end position="211"/>
    </location>
</feature>
<dbReference type="OrthoDB" id="7869097at2759"/>
<dbReference type="InterPro" id="IPR013766">
    <property type="entry name" value="Thioredoxin_domain"/>
</dbReference>
<feature type="region of interest" description="Disordered" evidence="9">
    <location>
        <begin position="220"/>
        <end position="273"/>
    </location>
</feature>
<feature type="compositionally biased region" description="Basic and acidic residues" evidence="9">
    <location>
        <begin position="229"/>
        <end position="241"/>
    </location>
</feature>
<keyword evidence="10" id="KW-0812">Transmembrane</keyword>
<feature type="compositionally biased region" description="Acidic residues" evidence="9">
    <location>
        <begin position="242"/>
        <end position="251"/>
    </location>
</feature>
<dbReference type="AlphaFoldDB" id="A0A267F592"/>
<keyword evidence="4" id="KW-0256">Endoplasmic reticulum</keyword>
<evidence type="ECO:0000313" key="14">
    <source>
        <dbReference type="Proteomes" id="UP000215902"/>
    </source>
</evidence>
<evidence type="ECO:0000256" key="11">
    <source>
        <dbReference type="SAM" id="SignalP"/>
    </source>
</evidence>
<protein>
    <recommendedName>
        <fullName evidence="12">Thioredoxin domain-containing protein</fullName>
    </recommendedName>
</protein>
<sequence length="273" mass="29993">SAIMLLQRSLLPLLPVLLLLAGEVPLAAARGGMRVDIDEETWPEVLAGGRWFIKFYAPWCDACRSLAPTWQNLAASEDLPRDVSIAQVDVTRNEALAGMFLVTGLPSLYMLHDGQFWQHSGDRSLPALLRYIQQAEYARLPPLPWYRVPTALHMRCLGRLIQAAVRLKKLHTHLVEERGLPSPLAYLVLALATLVSGLVAGLVLVCLCDLLSARRRHRQQEAAAVPGDAKGDSAKVDKPDEASGEDSDELAESPRPATSGQQVRKRGVRKETS</sequence>
<keyword evidence="6 10" id="KW-1133">Transmembrane helix</keyword>
<keyword evidence="14" id="KW-1185">Reference proteome</keyword>
<gene>
    <name evidence="13" type="ORF">BOX15_Mlig004194g1</name>
</gene>
<dbReference type="Proteomes" id="UP000215902">
    <property type="component" value="Unassembled WGS sequence"/>
</dbReference>
<keyword evidence="7" id="KW-1015">Disulfide bond</keyword>
<evidence type="ECO:0000256" key="3">
    <source>
        <dbReference type="ARBA" id="ARBA00022729"/>
    </source>
</evidence>
<feature type="non-terminal residue" evidence="13">
    <location>
        <position position="1"/>
    </location>
</feature>
<dbReference type="GO" id="GO:0015036">
    <property type="term" value="F:disulfide oxidoreductase activity"/>
    <property type="evidence" value="ECO:0007669"/>
    <property type="project" value="TreeGrafter"/>
</dbReference>
<keyword evidence="8" id="KW-0676">Redox-active center</keyword>
<evidence type="ECO:0000256" key="2">
    <source>
        <dbReference type="ARBA" id="ARBA00022448"/>
    </source>
</evidence>
<dbReference type="SUPFAM" id="SSF52833">
    <property type="entry name" value="Thioredoxin-like"/>
    <property type="match status" value="1"/>
</dbReference>
<evidence type="ECO:0000256" key="9">
    <source>
        <dbReference type="SAM" id="MobiDB-lite"/>
    </source>
</evidence>
<feature type="chain" id="PRO_5013351909" description="Thioredoxin domain-containing protein" evidence="11">
    <location>
        <begin position="30"/>
        <end position="273"/>
    </location>
</feature>
<dbReference type="PANTHER" id="PTHR46107">
    <property type="entry name" value="DUMPY: SHORTER THAN WILD-TYPE"/>
    <property type="match status" value="1"/>
</dbReference>
<dbReference type="PROSITE" id="PS51352">
    <property type="entry name" value="THIOREDOXIN_2"/>
    <property type="match status" value="1"/>
</dbReference>
<feature type="domain" description="Thioredoxin" evidence="12">
    <location>
        <begin position="18"/>
        <end position="137"/>
    </location>
</feature>
<evidence type="ECO:0000256" key="6">
    <source>
        <dbReference type="ARBA" id="ARBA00022989"/>
    </source>
</evidence>
<keyword evidence="5" id="KW-0249">Electron transport</keyword>
<evidence type="ECO:0000259" key="12">
    <source>
        <dbReference type="PROSITE" id="PS51352"/>
    </source>
</evidence>
<keyword evidence="10" id="KW-0472">Membrane</keyword>
<name>A0A267F592_9PLAT</name>
<feature type="signal peptide" evidence="11">
    <location>
        <begin position="1"/>
        <end position="29"/>
    </location>
</feature>
<organism evidence="13 14">
    <name type="scientific">Macrostomum lignano</name>
    <dbReference type="NCBI Taxonomy" id="282301"/>
    <lineage>
        <taxon>Eukaryota</taxon>
        <taxon>Metazoa</taxon>
        <taxon>Spiralia</taxon>
        <taxon>Lophotrochozoa</taxon>
        <taxon>Platyhelminthes</taxon>
        <taxon>Rhabditophora</taxon>
        <taxon>Macrostomorpha</taxon>
        <taxon>Macrostomida</taxon>
        <taxon>Macrostomidae</taxon>
        <taxon>Macrostomum</taxon>
    </lineage>
</organism>
<comment type="subcellular location">
    <subcellularLocation>
        <location evidence="1">Endoplasmic reticulum membrane</location>
        <topology evidence="1">Single-pass membrane protein</topology>
    </subcellularLocation>
</comment>
<feature type="compositionally biased region" description="Basic residues" evidence="9">
    <location>
        <begin position="263"/>
        <end position="273"/>
    </location>
</feature>
<keyword evidence="3 11" id="KW-0732">Signal</keyword>
<evidence type="ECO:0000256" key="1">
    <source>
        <dbReference type="ARBA" id="ARBA00004389"/>
    </source>
</evidence>
<proteinExistence type="predicted"/>